<sequence>MGIINSAQELGIHEHDDDDAFYAELERRVLTLIDDHDYKEFSSHTQKYSSSSLNTKRRYETVKHNSNYFYWNEGGCDSVPASILSLWGSNNKGTGVFIPRIAISRNKNKPRRKINNKGIVYKHDGS</sequence>
<protein>
    <submittedName>
        <fullName evidence="1">Uncharacterized protein</fullName>
    </submittedName>
</protein>
<dbReference type="Proteomes" id="UP001157418">
    <property type="component" value="Unassembled WGS sequence"/>
</dbReference>
<dbReference type="PANTHER" id="PTHR34956:SF1">
    <property type="entry name" value="DUF4005 DOMAIN-CONTAINING PROTEIN"/>
    <property type="match status" value="1"/>
</dbReference>
<organism evidence="1 2">
    <name type="scientific">Lactuca virosa</name>
    <dbReference type="NCBI Taxonomy" id="75947"/>
    <lineage>
        <taxon>Eukaryota</taxon>
        <taxon>Viridiplantae</taxon>
        <taxon>Streptophyta</taxon>
        <taxon>Embryophyta</taxon>
        <taxon>Tracheophyta</taxon>
        <taxon>Spermatophyta</taxon>
        <taxon>Magnoliopsida</taxon>
        <taxon>eudicotyledons</taxon>
        <taxon>Gunneridae</taxon>
        <taxon>Pentapetalae</taxon>
        <taxon>asterids</taxon>
        <taxon>campanulids</taxon>
        <taxon>Asterales</taxon>
        <taxon>Asteraceae</taxon>
        <taxon>Cichorioideae</taxon>
        <taxon>Cichorieae</taxon>
        <taxon>Lactucinae</taxon>
        <taxon>Lactuca</taxon>
    </lineage>
</organism>
<reference evidence="1 2" key="1">
    <citation type="submission" date="2022-01" db="EMBL/GenBank/DDBJ databases">
        <authorList>
            <person name="Xiong W."/>
            <person name="Schranz E."/>
        </authorList>
    </citation>
    <scope>NUCLEOTIDE SEQUENCE [LARGE SCALE GENOMIC DNA]</scope>
</reference>
<name>A0AAU9N9H1_9ASTR</name>
<evidence type="ECO:0000313" key="2">
    <source>
        <dbReference type="Proteomes" id="UP001157418"/>
    </source>
</evidence>
<dbReference type="EMBL" id="CAKMRJ010003720">
    <property type="protein sequence ID" value="CAH1434596.1"/>
    <property type="molecule type" value="Genomic_DNA"/>
</dbReference>
<dbReference type="AlphaFoldDB" id="A0AAU9N9H1"/>
<accession>A0AAU9N9H1</accession>
<comment type="caution">
    <text evidence="1">The sequence shown here is derived from an EMBL/GenBank/DDBJ whole genome shotgun (WGS) entry which is preliminary data.</text>
</comment>
<proteinExistence type="predicted"/>
<gene>
    <name evidence="1" type="ORF">LVIROSA_LOCUS21104</name>
</gene>
<dbReference type="PANTHER" id="PTHR34956">
    <property type="entry name" value="OS05G0397300 PROTEIN"/>
    <property type="match status" value="1"/>
</dbReference>
<keyword evidence="2" id="KW-1185">Reference proteome</keyword>
<evidence type="ECO:0000313" key="1">
    <source>
        <dbReference type="EMBL" id="CAH1434596.1"/>
    </source>
</evidence>